<keyword evidence="2" id="KW-1185">Reference proteome</keyword>
<organism evidence="1 2">
    <name type="scientific">Burkholderia gladioli (strain BSR3)</name>
    <dbReference type="NCBI Taxonomy" id="999541"/>
    <lineage>
        <taxon>Bacteria</taxon>
        <taxon>Pseudomonadati</taxon>
        <taxon>Pseudomonadota</taxon>
        <taxon>Betaproteobacteria</taxon>
        <taxon>Burkholderiales</taxon>
        <taxon>Burkholderiaceae</taxon>
        <taxon>Burkholderia</taxon>
    </lineage>
</organism>
<evidence type="ECO:0000313" key="1">
    <source>
        <dbReference type="EMBL" id="AEA65772.1"/>
    </source>
</evidence>
<reference evidence="1 2" key="1">
    <citation type="journal article" date="2011" name="J. Bacteriol.">
        <title>Complete genome sequence of Burkholderia gladioli BSR3.</title>
        <authorList>
            <person name="Seo Y.S."/>
            <person name="Lim J."/>
            <person name="Choi B.S."/>
            <person name="Kim H."/>
            <person name="Goo E."/>
            <person name="Lee B."/>
            <person name="Lim J.S."/>
            <person name="Choi I.Y."/>
            <person name="Moon J.S."/>
            <person name="Kim J."/>
            <person name="Hwang I."/>
        </authorList>
    </citation>
    <scope>NUCLEOTIDE SEQUENCE [LARGE SCALE GENOMIC DNA]</scope>
    <source>
        <strain evidence="1 2">BSR3</strain>
        <plasmid evidence="1">bgla_3p</plasmid>
    </source>
</reference>
<accession>F2LSH6</accession>
<keyword evidence="1" id="KW-0614">Plasmid</keyword>
<gene>
    <name evidence="1" type="ordered locus">bgla_3p0710</name>
</gene>
<dbReference type="Pfam" id="PF06122">
    <property type="entry name" value="TraH"/>
    <property type="match status" value="1"/>
</dbReference>
<geneLocation type="plasmid" evidence="1 2">
    <name>bgla_3p</name>
</geneLocation>
<dbReference type="EMBL" id="CP002603">
    <property type="protein sequence ID" value="AEA65772.1"/>
    <property type="molecule type" value="Genomic_DNA"/>
</dbReference>
<sequence length="533" mass="56709">MPISILRRDRAQHAKPVARRMHWKPRLRKMAAYVGISVALFQAGVTPALASVSSDMDAMWNTTAARAYTTNTSTGIYGGSFALRAPIAVAQIVSFDPPHFDAGCGGIDMFLGSFSFLSAQELSDLIRAIIQSAAGYLVHLAIKAICDPCESIMSKLEKIMQELNAGQINTCHVAKTMVATALKGAGITDLLGKDDPATSEIDANALSVSGTVSDWFSGITQIFNQGVNSVTQQAQSVAPSTATGNIVVNSVMTTSALDQFSALGIFGGEQGTTEMLISLFGTSLLQTTQSADTTSGGVNTSLPAENFDSRLTFQDLIDGPSATPKPIYMCSDWQDDSPITCQTIDRSQNYNALNFPGTQRYTVQTLAGDQSSSGLLGADPNADRQITVIQQGSILANMQAGIPLSQQQLAFLKAFPVGYQTLLLDAYESSPTMSLYNEIAQLMSEDLAVSLAEGLERVVTVAFIPGSQTNQAGGKTVAPIPPNVETAREQFERDMAKYEGETSNDRLQRLQSIVTALNIEARMTGSPILGGGK</sequence>
<dbReference type="InterPro" id="IPR010927">
    <property type="entry name" value="T4SS_TraH"/>
</dbReference>
<protein>
    <submittedName>
        <fullName evidence="1">Sex pilus assembly protein TraH</fullName>
    </submittedName>
</protein>
<dbReference type="HOGENOM" id="CLU_038342_0_0_4"/>
<dbReference type="RefSeq" id="WP_013691907.1">
    <property type="nucleotide sequence ID" value="NC_015378.1"/>
</dbReference>
<proteinExistence type="predicted"/>
<dbReference type="AlphaFoldDB" id="F2LSH6"/>
<evidence type="ECO:0000313" key="2">
    <source>
        <dbReference type="Proteomes" id="UP000008316"/>
    </source>
</evidence>
<dbReference type="Proteomes" id="UP000008316">
    <property type="component" value="Plasmid bgla_3p"/>
</dbReference>
<dbReference type="KEGG" id="bgd:bgla_3p0710"/>
<name>F2LSH6_BURGS</name>